<dbReference type="GO" id="GO:0034976">
    <property type="term" value="P:response to endoplasmic reticulum stress"/>
    <property type="evidence" value="ECO:0000318"/>
    <property type="project" value="GO_Central"/>
</dbReference>
<proteinExistence type="predicted"/>
<sequence>MAEPNALPPDVNPENNPIPGAPLINPGRPRNNVQNPLINVRDRLFHALFFKTAIAYAQTIPRPVRRAIELMMLLKALTAFFILAYIHIRFSQTPTTCLEHVKNHWPRDGILRVEIASLSQSEYDGSKPGSAEILDEGDVNVLRNTLKNGMISIDPSTTLPHEEETNQNGVDVVVQHSYANSSPLPSEKAPYGHEPMTSDLYSATRQENVIVTENLTGVTIDSTPYPGGNEMAGKESDTVLNRKASEATAAATTTTTNAATMLGETEAQPQDNVVVYTNETIMKSLGLPSGLAGGEELKSDVPVMEKLRNVVLSADQYIVEYSLEYGFLRLSAATRQRLNIPVAVVRLDPQVNKCFGDSFSRLILKHFLGYDDILMASVKVLAEQEDNKGYLRNVITGEHFRFVSVWWMGRGSYTAAFFIMVLFTISISMLLRYSHHQIFVFIVDLLQMLEFNIPVRFPAAPLLTVILALVGMEAIMSEFFNDTTTAFYIILVVWFADQYDAVCCHTNVTKRHWLRFFYLYHFSFYAYHYRFNGQYSSLALLTSWLFIQHSMIYFFHHYELPVIIQQAQLQQILIQSRNDQAQAQQGAFQQQRAPRANTGQQQQQQQGPNRRPAQRPQGLAAAVAQNYNVQWTNLLRLWRGQNDNNNNIGDILNRLPRYSLHTLNVNHINGLNASLRDIARNSIQYLRSNLNVGMAMLGGNAAVNLYNNNNNMFGPHRIVRAAVGLGHNRNPTLQDVPLNDDGTDRDREPPIDRRSNYQRNYEENNFIFPEAVLTTQQQQHQHQQQQQQQHQQPTESQSHSQRDGSSIVGGSFSPDVSASYRTASIDDRQQKTPIDSMSLAQDASDAHRMIKKQQQQQQHPLDVTPGTAIEVPVVTIMERATTSEAASQPPADSSQDSSSNSSSSRRGVTEAIANVDADQTTLRRRQTDPAKPNESSL</sequence>
<dbReference type="Pfam" id="PF09746">
    <property type="entry name" value="Membralin"/>
    <property type="match status" value="2"/>
</dbReference>
<feature type="compositionally biased region" description="Basic and acidic residues" evidence="1">
    <location>
        <begin position="742"/>
        <end position="755"/>
    </location>
</feature>
<dbReference type="AlphaFoldDB" id="A0A1S4GNC9"/>
<reference evidence="3 4" key="2">
    <citation type="journal article" date="2004" name="Trends Parasitol.">
        <title>The Anopheles gambiae genome: an update.</title>
        <authorList>
            <person name="Mongin E."/>
            <person name="Louis C."/>
            <person name="Holt R.A."/>
            <person name="Birney E."/>
            <person name="Collins F.H."/>
        </authorList>
    </citation>
    <scope>NUCLEOTIDE SEQUENCE [LARGE SCALE GENOMIC DNA]</scope>
    <source>
        <strain evidence="3 4">PEST</strain>
    </source>
</reference>
<dbReference type="GO" id="GO:0005783">
    <property type="term" value="C:endoplasmic reticulum"/>
    <property type="evidence" value="ECO:0000318"/>
    <property type="project" value="GO_Central"/>
</dbReference>
<feature type="compositionally biased region" description="Low complexity" evidence="1">
    <location>
        <begin position="883"/>
        <end position="904"/>
    </location>
</feature>
<evidence type="ECO:0000313" key="4">
    <source>
        <dbReference type="Proteomes" id="UP000007062"/>
    </source>
</evidence>
<protein>
    <recommendedName>
        <fullName evidence="5">Membralin</fullName>
    </recommendedName>
</protein>
<feature type="region of interest" description="Disordered" evidence="1">
    <location>
        <begin position="729"/>
        <end position="760"/>
    </location>
</feature>
<feature type="compositionally biased region" description="Pro residues" evidence="1">
    <location>
        <begin position="1"/>
        <end position="11"/>
    </location>
</feature>
<feature type="region of interest" description="Disordered" evidence="1">
    <location>
        <begin position="584"/>
        <end position="618"/>
    </location>
</feature>
<dbReference type="PANTHER" id="PTHR21650:SF4">
    <property type="entry name" value="MEMBRALIN"/>
    <property type="match status" value="1"/>
</dbReference>
<dbReference type="InParanoid" id="A0A1S4GNC9"/>
<dbReference type="GO" id="GO:1904294">
    <property type="term" value="P:positive regulation of ERAD pathway"/>
    <property type="evidence" value="ECO:0000318"/>
    <property type="project" value="GO_Central"/>
</dbReference>
<feature type="compositionally biased region" description="Polar residues" evidence="1">
    <location>
        <begin position="831"/>
        <end position="841"/>
    </location>
</feature>
<keyword evidence="2" id="KW-0472">Membrane</keyword>
<dbReference type="EnsemblMetazoa" id="AGAP005164-RA">
    <property type="protein sequence ID" value="AGAP005164-PA"/>
    <property type="gene ID" value="AGAP005164"/>
</dbReference>
<feature type="region of interest" description="Disordered" evidence="1">
    <location>
        <begin position="1"/>
        <end position="29"/>
    </location>
</feature>
<reference evidence="3 4" key="1">
    <citation type="journal article" date="2002" name="Science">
        <title>The genome sequence of the malaria mosquito Anopheles gambiae.</title>
        <authorList>
            <person name="Holt R.A."/>
            <person name="Subramanian G.M."/>
            <person name="Halpern A."/>
            <person name="Sutton G.G."/>
            <person name="Charlab R."/>
            <person name="Nusskern D.R."/>
            <person name="Wincker P."/>
            <person name="Clark A.G."/>
            <person name="Ribeiro J.M."/>
            <person name="Wides R."/>
            <person name="Salzberg S.L."/>
            <person name="Loftus B."/>
            <person name="Yandell M."/>
            <person name="Majoros W.H."/>
            <person name="Rusch D.B."/>
            <person name="Lai Z."/>
            <person name="Kraft C.L."/>
            <person name="Abril J.F."/>
            <person name="Anthouard V."/>
            <person name="Arensburger P."/>
            <person name="Atkinson P.W."/>
            <person name="Baden H."/>
            <person name="de Berardinis V."/>
            <person name="Baldwin D."/>
            <person name="Benes V."/>
            <person name="Biedler J."/>
            <person name="Blass C."/>
            <person name="Bolanos R."/>
            <person name="Boscus D."/>
            <person name="Barnstead M."/>
            <person name="Cai S."/>
            <person name="Center A."/>
            <person name="Chaturverdi K."/>
            <person name="Christophides G.K."/>
            <person name="Chrystal M.A."/>
            <person name="Clamp M."/>
            <person name="Cravchik A."/>
            <person name="Curwen V."/>
            <person name="Dana A."/>
            <person name="Delcher A."/>
            <person name="Dew I."/>
            <person name="Evans C.A."/>
            <person name="Flanigan M."/>
            <person name="Grundschober-Freimoser A."/>
            <person name="Friedli L."/>
            <person name="Gu Z."/>
            <person name="Guan P."/>
            <person name="Guigo R."/>
            <person name="Hillenmeyer M.E."/>
            <person name="Hladun S.L."/>
            <person name="Hogan J.R."/>
            <person name="Hong Y.S."/>
            <person name="Hoover J."/>
            <person name="Jaillon O."/>
            <person name="Ke Z."/>
            <person name="Kodira C."/>
            <person name="Kokoza E."/>
            <person name="Koutsos A."/>
            <person name="Letunic I."/>
            <person name="Levitsky A."/>
            <person name="Liang Y."/>
            <person name="Lin J.J."/>
            <person name="Lobo N.F."/>
            <person name="Lopez J.R."/>
            <person name="Malek J.A."/>
            <person name="McIntosh T.C."/>
            <person name="Meister S."/>
            <person name="Miller J."/>
            <person name="Mobarry C."/>
            <person name="Mongin E."/>
            <person name="Murphy S.D."/>
            <person name="O'Brochta D.A."/>
            <person name="Pfannkoch C."/>
            <person name="Qi R."/>
            <person name="Regier M.A."/>
            <person name="Remington K."/>
            <person name="Shao H."/>
            <person name="Sharakhova M.V."/>
            <person name="Sitter C.D."/>
            <person name="Shetty J."/>
            <person name="Smith T.J."/>
            <person name="Strong R."/>
            <person name="Sun J."/>
            <person name="Thomasova D."/>
            <person name="Ton L.Q."/>
            <person name="Topalis P."/>
            <person name="Tu Z."/>
            <person name="Unger M.F."/>
            <person name="Walenz B."/>
            <person name="Wang A."/>
            <person name="Wang J."/>
            <person name="Wang M."/>
            <person name="Wang X."/>
            <person name="Woodford K.J."/>
            <person name="Wortman J.R."/>
            <person name="Wu M."/>
            <person name="Yao A."/>
            <person name="Zdobnov E.M."/>
            <person name="Zhang H."/>
            <person name="Zhao Q."/>
            <person name="Zhao S."/>
            <person name="Zhu S.C."/>
            <person name="Zhimulev I."/>
            <person name="Coluzzi M."/>
            <person name="della Torre A."/>
            <person name="Roth C.W."/>
            <person name="Louis C."/>
            <person name="Kalush F."/>
            <person name="Mural R.J."/>
            <person name="Myers E.W."/>
            <person name="Adams M.D."/>
            <person name="Smith H.O."/>
            <person name="Broder S."/>
            <person name="Gardner M.J."/>
            <person name="Fraser C.M."/>
            <person name="Birney E."/>
            <person name="Bork P."/>
            <person name="Brey P.T."/>
            <person name="Venter J.C."/>
            <person name="Weissenbach J."/>
            <person name="Kafatos F.C."/>
            <person name="Collins F.H."/>
            <person name="Hoffman S.L."/>
        </authorList>
    </citation>
    <scope>NUCLEOTIDE SEQUENCE [LARGE SCALE GENOMIC DNA]</scope>
    <source>
        <strain evidence="3 4">PEST</strain>
    </source>
</reference>
<feature type="transmembrane region" description="Helical" evidence="2">
    <location>
        <begin position="413"/>
        <end position="433"/>
    </location>
</feature>
<dbReference type="EMBL" id="AAAB01008900">
    <property type="status" value="NOT_ANNOTATED_CDS"/>
    <property type="molecule type" value="Genomic_DNA"/>
</dbReference>
<feature type="transmembrane region" description="Helical" evidence="2">
    <location>
        <begin position="453"/>
        <end position="472"/>
    </location>
</feature>
<evidence type="ECO:0008006" key="5">
    <source>
        <dbReference type="Google" id="ProtNLM"/>
    </source>
</evidence>
<feature type="compositionally biased region" description="Low complexity" evidence="1">
    <location>
        <begin position="776"/>
        <end position="792"/>
    </location>
</feature>
<organism evidence="3 4">
    <name type="scientific">Anopheles gambiae</name>
    <name type="common">African malaria mosquito</name>
    <dbReference type="NCBI Taxonomy" id="7165"/>
    <lineage>
        <taxon>Eukaryota</taxon>
        <taxon>Metazoa</taxon>
        <taxon>Ecdysozoa</taxon>
        <taxon>Arthropoda</taxon>
        <taxon>Hexapoda</taxon>
        <taxon>Insecta</taxon>
        <taxon>Pterygota</taxon>
        <taxon>Neoptera</taxon>
        <taxon>Endopterygota</taxon>
        <taxon>Diptera</taxon>
        <taxon>Nematocera</taxon>
        <taxon>Culicoidea</taxon>
        <taxon>Culicidae</taxon>
        <taxon>Anophelinae</taxon>
        <taxon>Anopheles</taxon>
    </lineage>
</organism>
<accession>A0A1S4GNC9</accession>
<name>A0A1S4GNC9_ANOGA</name>
<dbReference type="Proteomes" id="UP000007062">
    <property type="component" value="Chromosome 2L"/>
</dbReference>
<feature type="region of interest" description="Disordered" evidence="1">
    <location>
        <begin position="879"/>
        <end position="937"/>
    </location>
</feature>
<reference evidence="3" key="3">
    <citation type="submission" date="2020-05" db="UniProtKB">
        <authorList>
            <consortium name="EnsemblMetazoa"/>
        </authorList>
    </citation>
    <scope>IDENTIFICATION</scope>
    <source>
        <strain evidence="3">PEST</strain>
    </source>
</reference>
<dbReference type="VEuPathDB" id="VectorBase:AGAP005164"/>
<evidence type="ECO:0000256" key="2">
    <source>
        <dbReference type="SAM" id="Phobius"/>
    </source>
</evidence>
<dbReference type="VEuPathDB" id="VectorBase:AGAMI1_014389"/>
<keyword evidence="2" id="KW-0812">Transmembrane</keyword>
<keyword evidence="2" id="KW-1133">Transmembrane helix</keyword>
<keyword evidence="4" id="KW-1185">Reference proteome</keyword>
<feature type="region of interest" description="Disordered" evidence="1">
    <location>
        <begin position="774"/>
        <end position="866"/>
    </location>
</feature>
<evidence type="ECO:0000313" key="3">
    <source>
        <dbReference type="EnsemblMetazoa" id="AGAP005164-PA"/>
    </source>
</evidence>
<evidence type="ECO:0000256" key="1">
    <source>
        <dbReference type="SAM" id="MobiDB-lite"/>
    </source>
</evidence>
<dbReference type="PANTHER" id="PTHR21650">
    <property type="entry name" value="MEMBRALIN/KINETOCHORE PROTEIN NUF2"/>
    <property type="match status" value="1"/>
</dbReference>
<dbReference type="InterPro" id="IPR019144">
    <property type="entry name" value="Membralin"/>
</dbReference>